<reference evidence="1 2" key="1">
    <citation type="submission" date="2023-07" db="EMBL/GenBank/DDBJ databases">
        <title>Functional and genomic diversity of the sorghum phyllosphere microbiome.</title>
        <authorList>
            <person name="Shade A."/>
        </authorList>
    </citation>
    <scope>NUCLEOTIDE SEQUENCE [LARGE SCALE GENOMIC DNA]</scope>
    <source>
        <strain evidence="1 2">SORGH_AS_1064</strain>
    </source>
</reference>
<comment type="caution">
    <text evidence="1">The sequence shown here is derived from an EMBL/GenBank/DDBJ whole genome shotgun (WGS) entry which is preliminary data.</text>
</comment>
<protein>
    <submittedName>
        <fullName evidence="1">Uncharacterized protein</fullName>
    </submittedName>
</protein>
<accession>A0ABU0TR44</accession>
<sequence>MDTNSSGLNTNSGPNTLPYNFIKNLIDNYKNNQLVSINNDQNIDDAHSVHFDLAVLKKFIADIENETKKVLPTVTAQQLGVRMYYGAYPDTNHWSMVDGQSVPTNYAEKHTVVMVPTLKMPDEQGQILNYDFNPLNPATYNASANITASSTGTGSGSADVSTDILAQNHGGLIPPGPTKVEKF</sequence>
<evidence type="ECO:0000313" key="2">
    <source>
        <dbReference type="Proteomes" id="UP001225072"/>
    </source>
</evidence>
<organism evidence="1 2">
    <name type="scientific">Chryseobacterium camelliae</name>
    <dbReference type="NCBI Taxonomy" id="1265445"/>
    <lineage>
        <taxon>Bacteria</taxon>
        <taxon>Pseudomonadati</taxon>
        <taxon>Bacteroidota</taxon>
        <taxon>Flavobacteriia</taxon>
        <taxon>Flavobacteriales</taxon>
        <taxon>Weeksellaceae</taxon>
        <taxon>Chryseobacterium group</taxon>
        <taxon>Chryseobacterium</taxon>
    </lineage>
</organism>
<evidence type="ECO:0000313" key="1">
    <source>
        <dbReference type="EMBL" id="MDQ1098733.1"/>
    </source>
</evidence>
<dbReference type="Proteomes" id="UP001225072">
    <property type="component" value="Unassembled WGS sequence"/>
</dbReference>
<gene>
    <name evidence="1" type="ORF">QE404_003880</name>
</gene>
<keyword evidence="2" id="KW-1185">Reference proteome</keyword>
<proteinExistence type="predicted"/>
<name>A0ABU0TR44_9FLAO</name>
<dbReference type="EMBL" id="JAUTAL010000001">
    <property type="protein sequence ID" value="MDQ1098733.1"/>
    <property type="molecule type" value="Genomic_DNA"/>
</dbReference>
<dbReference type="RefSeq" id="WP_307453198.1">
    <property type="nucleotide sequence ID" value="NZ_JAUTAL010000001.1"/>
</dbReference>